<dbReference type="Pfam" id="PF03328">
    <property type="entry name" value="HpcH_HpaI"/>
    <property type="match status" value="1"/>
</dbReference>
<reference evidence="5" key="1">
    <citation type="submission" date="2018-06" db="EMBL/GenBank/DDBJ databases">
        <authorList>
            <person name="Zhirakovskaya E."/>
        </authorList>
    </citation>
    <scope>NUCLEOTIDE SEQUENCE</scope>
</reference>
<keyword evidence="3" id="KW-0460">Magnesium</keyword>
<name>A0A3B0TGY2_9ZZZZ</name>
<dbReference type="InterPro" id="IPR005000">
    <property type="entry name" value="Aldolase/citrate-lyase_domain"/>
</dbReference>
<dbReference type="GO" id="GO:0006107">
    <property type="term" value="P:oxaloacetate metabolic process"/>
    <property type="evidence" value="ECO:0007669"/>
    <property type="project" value="TreeGrafter"/>
</dbReference>
<dbReference type="SUPFAM" id="SSF51621">
    <property type="entry name" value="Phosphoenolpyruvate/pyruvate domain"/>
    <property type="match status" value="1"/>
</dbReference>
<evidence type="ECO:0000256" key="1">
    <source>
        <dbReference type="ARBA" id="ARBA00001946"/>
    </source>
</evidence>
<evidence type="ECO:0000259" key="4">
    <source>
        <dbReference type="Pfam" id="PF03328"/>
    </source>
</evidence>
<feature type="domain" description="HpcH/HpaI aldolase/citrate lyase" evidence="4">
    <location>
        <begin position="2"/>
        <end position="231"/>
    </location>
</feature>
<keyword evidence="5" id="KW-0456">Lyase</keyword>
<dbReference type="PIRSF" id="PIRSF015582">
    <property type="entry name" value="Cit_lyase_B"/>
    <property type="match status" value="1"/>
</dbReference>
<dbReference type="InterPro" id="IPR011206">
    <property type="entry name" value="Citrate_lyase_beta/mcl1/mcl2"/>
</dbReference>
<dbReference type="GO" id="GO:0000287">
    <property type="term" value="F:magnesium ion binding"/>
    <property type="evidence" value="ECO:0007669"/>
    <property type="project" value="TreeGrafter"/>
</dbReference>
<dbReference type="AlphaFoldDB" id="A0A3B0TGY2"/>
<dbReference type="EMBL" id="UOEM01000109">
    <property type="protein sequence ID" value="VAW17905.1"/>
    <property type="molecule type" value="Genomic_DNA"/>
</dbReference>
<organism evidence="5">
    <name type="scientific">hydrothermal vent metagenome</name>
    <dbReference type="NCBI Taxonomy" id="652676"/>
    <lineage>
        <taxon>unclassified sequences</taxon>
        <taxon>metagenomes</taxon>
        <taxon>ecological metagenomes</taxon>
    </lineage>
</organism>
<evidence type="ECO:0000256" key="3">
    <source>
        <dbReference type="ARBA" id="ARBA00022842"/>
    </source>
</evidence>
<dbReference type="EC" id="4.1.3.4" evidence="5"/>
<dbReference type="PANTHER" id="PTHR32308">
    <property type="entry name" value="LYASE BETA SUBUNIT, PUTATIVE (AFU_ORTHOLOGUE AFUA_4G13030)-RELATED"/>
    <property type="match status" value="1"/>
</dbReference>
<proteinExistence type="predicted"/>
<sequence>MRSLLFVPADDERKIAKAATTGADALILDLEDSVAPARKDLARRMVADAIGAADVGGPKLYVRLNPLTSGLVAADLAAIMAAHSSRRLHGVMQPKARSAADAVTLCAMIAGHERQLGIAEGSTQLIVLVTESAAAVQSMSGYDAAAPRLAGLTWGAEDLSADIGAAATRDENGAYSGPYALARTQTLIAAAAAGTAAIDTVYPDFRDAEGFARDCAEAVRDGFTAKMAIHPAQVPVINQTFTPTQTEIASAQRIVAAFDDADTGVIALDGRMLDRPHLLRARRLLARAKIGG</sequence>
<evidence type="ECO:0000256" key="2">
    <source>
        <dbReference type="ARBA" id="ARBA00022723"/>
    </source>
</evidence>
<protein>
    <submittedName>
        <fullName evidence="5">Hydroxymethylglutaryl-CoA lyase</fullName>
        <ecNumber evidence="5">4.1.3.4</ecNumber>
    </submittedName>
</protein>
<dbReference type="Gene3D" id="3.20.20.60">
    <property type="entry name" value="Phosphoenolpyruvate-binding domains"/>
    <property type="match status" value="1"/>
</dbReference>
<dbReference type="InterPro" id="IPR040442">
    <property type="entry name" value="Pyrv_kinase-like_dom_sf"/>
</dbReference>
<dbReference type="InterPro" id="IPR015813">
    <property type="entry name" value="Pyrv/PenolPyrv_kinase-like_dom"/>
</dbReference>
<dbReference type="GO" id="GO:0004419">
    <property type="term" value="F:hydroxymethylglutaryl-CoA lyase activity"/>
    <property type="evidence" value="ECO:0007669"/>
    <property type="project" value="UniProtKB-EC"/>
</dbReference>
<accession>A0A3B0TGY2</accession>
<keyword evidence="2" id="KW-0479">Metal-binding</keyword>
<gene>
    <name evidence="5" type="ORF">MNBD_ALPHA09-394</name>
</gene>
<comment type="cofactor">
    <cofactor evidence="1">
        <name>Mg(2+)</name>
        <dbReference type="ChEBI" id="CHEBI:18420"/>
    </cofactor>
</comment>
<evidence type="ECO:0000313" key="5">
    <source>
        <dbReference type="EMBL" id="VAW17905.1"/>
    </source>
</evidence>
<dbReference type="PANTHER" id="PTHR32308:SF0">
    <property type="entry name" value="HPCH_HPAI ALDOLASE_CITRATE LYASE DOMAIN-CONTAINING PROTEIN"/>
    <property type="match status" value="1"/>
</dbReference>